<organism evidence="3">
    <name type="scientific">marine sediment metagenome</name>
    <dbReference type="NCBI Taxonomy" id="412755"/>
    <lineage>
        <taxon>unclassified sequences</taxon>
        <taxon>metagenomes</taxon>
        <taxon>ecological metagenomes</taxon>
    </lineage>
</organism>
<keyword evidence="1" id="KW-0472">Membrane</keyword>
<proteinExistence type="predicted"/>
<evidence type="ECO:0000259" key="2">
    <source>
        <dbReference type="Pfam" id="PF05547"/>
    </source>
</evidence>
<dbReference type="GO" id="GO:0008233">
    <property type="term" value="F:peptidase activity"/>
    <property type="evidence" value="ECO:0007669"/>
    <property type="project" value="InterPro"/>
</dbReference>
<keyword evidence="1" id="KW-1133">Transmembrane helix</keyword>
<comment type="caution">
    <text evidence="3">The sequence shown here is derived from an EMBL/GenBank/DDBJ whole genome shotgun (WGS) entry which is preliminary data.</text>
</comment>
<evidence type="ECO:0000256" key="1">
    <source>
        <dbReference type="SAM" id="Phobius"/>
    </source>
</evidence>
<accession>A0A0F9ICH9</accession>
<feature type="transmembrane region" description="Helical" evidence="1">
    <location>
        <begin position="839"/>
        <end position="859"/>
    </location>
</feature>
<dbReference type="PANTHER" id="PTHR41775">
    <property type="entry name" value="SECRETED PROTEIN-RELATED"/>
    <property type="match status" value="1"/>
</dbReference>
<feature type="domain" description="Peptidase M6-like" evidence="2">
    <location>
        <begin position="124"/>
        <end position="305"/>
    </location>
</feature>
<name>A0A0F9ICH9_9ZZZZ</name>
<dbReference type="AlphaFoldDB" id="A0A0F9ICH9"/>
<reference evidence="3" key="1">
    <citation type="journal article" date="2015" name="Nature">
        <title>Complex archaea that bridge the gap between prokaryotes and eukaryotes.</title>
        <authorList>
            <person name="Spang A."/>
            <person name="Saw J.H."/>
            <person name="Jorgensen S.L."/>
            <person name="Zaremba-Niedzwiedzka K."/>
            <person name="Martijn J."/>
            <person name="Lind A.E."/>
            <person name="van Eijk R."/>
            <person name="Schleper C."/>
            <person name="Guy L."/>
            <person name="Ettema T.J."/>
        </authorList>
    </citation>
    <scope>NUCLEOTIDE SEQUENCE</scope>
</reference>
<dbReference type="EMBL" id="LAZR01012773">
    <property type="protein sequence ID" value="KKM25167.1"/>
    <property type="molecule type" value="Genomic_DNA"/>
</dbReference>
<dbReference type="GO" id="GO:0006508">
    <property type="term" value="P:proteolysis"/>
    <property type="evidence" value="ECO:0007669"/>
    <property type="project" value="InterPro"/>
</dbReference>
<evidence type="ECO:0000313" key="3">
    <source>
        <dbReference type="EMBL" id="KKM25167.1"/>
    </source>
</evidence>
<dbReference type="Pfam" id="PF05547">
    <property type="entry name" value="Peptidase_M6"/>
    <property type="match status" value="1"/>
</dbReference>
<gene>
    <name evidence="3" type="ORF">LCGC14_1597710</name>
</gene>
<sequence length="868" mass="97480">MRNKSKSNLSAFKILIVTGIILLSSSHLMNIFSLNTSDFAQNDSENDFVGYGNGWNADEDRFMRGLSGPKPERYFETTEKNRPITSYVSSYHAPEVVHLLVILVQFSDFSASESKTAIENKIFSNSSSVKDYYLENSYGKIELRGNTTDWLTLPNTRVFYGADNGTNTDSLNQELFQTFTDIIDLADPYVNYGLYNLVMIVHAGNDQAQGYSDDDLWSVAYFPSYGPLWYRDNVEIVSASMVAELENIGVYCHEFAHQLNVPDLYDVTDSGINYINSWGLMASGAWNGANGTSPAHMMGWSKNFLGLITEENIRIINDYDVVLVTVDDLETGGNNFTLIKLPLSDEDNYYLVEARFQTDYDTSLPDYGLIITKINETRQSGHGIVDLMDSRSFSITKNDGEYDLSSSSEYGAFHDNINEIHIIIKERTSDSFTILIDRAVNWTSTTDYLLAQYNLEWNLTNMSKGQIIAWEWKDHLGGSSILSSRVKWNSSFAEYSDYVNHDSGVFRIETSGDYLFDIVNEHLSLGTNLEYELVLYTPPSLKFYSSIVSSGPIYKTNQFELTVTVQNEGGSSEGPILLIPNLPIGLSLAPGETLERNRRELGYLDIFTESWQLIATNVGNFSIDIQCFTEYEGFLQKNQDVEVVVDNISPIITINNLQNNNVIGATAPQFDISIDEPNLNMTWYSLNGGINITFTGLTGSINQALWDTLPEGNVITRFYAKDLAGNIGFVEITIKKDISAPIISIISPNMNDSFEVVPSYEIVITEVNLDKIWYSFDDGLNTVFITELIGIMDFTLWDQLSNGYITMRFYANDTLGNTSFDEVIVVKNTPNLSNSPRGIVGYNLFLLIGIICVVSVIIIKKGNKCNRY</sequence>
<feature type="transmembrane region" description="Helical" evidence="1">
    <location>
        <begin position="12"/>
        <end position="32"/>
    </location>
</feature>
<keyword evidence="1" id="KW-0812">Transmembrane</keyword>
<dbReference type="NCBIfam" id="TIGR03296">
    <property type="entry name" value="M6dom_TIGR03296"/>
    <property type="match status" value="1"/>
</dbReference>
<protein>
    <recommendedName>
        <fullName evidence="2">Peptidase M6-like domain-containing protein</fullName>
    </recommendedName>
</protein>
<dbReference type="InterPro" id="IPR008757">
    <property type="entry name" value="Peptidase_M6-like_domain"/>
</dbReference>
<dbReference type="PANTHER" id="PTHR41775:SF1">
    <property type="entry name" value="PEPTIDASE M6-LIKE DOMAIN-CONTAINING PROTEIN"/>
    <property type="match status" value="1"/>
</dbReference>